<proteinExistence type="predicted"/>
<accession>A0A2T0WNF5</accession>
<protein>
    <submittedName>
        <fullName evidence="1">SpoIIAA-like protein</fullName>
    </submittedName>
</protein>
<dbReference type="Gene3D" id="3.40.50.10600">
    <property type="entry name" value="SpoIIaa-like domains"/>
    <property type="match status" value="2"/>
</dbReference>
<keyword evidence="2" id="KW-1185">Reference proteome</keyword>
<reference evidence="1 2" key="1">
    <citation type="submission" date="2018-03" db="EMBL/GenBank/DDBJ databases">
        <title>Genomic Encyclopedia of Archaeal and Bacterial Type Strains, Phase II (KMG-II): from individual species to whole genera.</title>
        <authorList>
            <person name="Goeker M."/>
        </authorList>
    </citation>
    <scope>NUCLEOTIDE SEQUENCE [LARGE SCALE GENOMIC DNA]</scope>
    <source>
        <strain evidence="1 2">DSM 100212</strain>
    </source>
</reference>
<dbReference type="InterPro" id="IPR021866">
    <property type="entry name" value="SpoIIAA-like"/>
</dbReference>
<sequence>MHIHTNPSTNLITVSPEGAISAEDIAELKQAANDYINANDRVPNLLIHAKSFPGWKDFSAMTRHIQFVRNHQKMISKVALVGDGVLLNLLPPLADVFVSARLRHFPEKALDQAKAWLTSHETSKGGFKLLSGFPNDVIALDVVGTISSEVYRDMLVPLVSEKLKRHDKLKTLVRIGPDFEGYTAGAVWDDARLGLGHLTTFTKVALVTDVDWLRHSTKFFGHLTPAQVMVFDMDDMPDAAAWIRT</sequence>
<dbReference type="AlphaFoldDB" id="A0A2T0WNF5"/>
<gene>
    <name evidence="1" type="ORF">CLV74_10833</name>
</gene>
<dbReference type="RefSeq" id="WP_106265220.1">
    <property type="nucleotide sequence ID" value="NZ_PVTQ01000008.1"/>
</dbReference>
<dbReference type="OrthoDB" id="9811577at2"/>
<dbReference type="Pfam" id="PF11964">
    <property type="entry name" value="SpoIIAA-like"/>
    <property type="match status" value="2"/>
</dbReference>
<dbReference type="SUPFAM" id="SSF52091">
    <property type="entry name" value="SpoIIaa-like"/>
    <property type="match status" value="2"/>
</dbReference>
<evidence type="ECO:0000313" key="1">
    <source>
        <dbReference type="EMBL" id="PRY88229.1"/>
    </source>
</evidence>
<dbReference type="InterPro" id="IPR036513">
    <property type="entry name" value="STAS_dom_sf"/>
</dbReference>
<comment type="caution">
    <text evidence="1">The sequence shown here is derived from an EMBL/GenBank/DDBJ whole genome shotgun (WGS) entry which is preliminary data.</text>
</comment>
<dbReference type="InterPro" id="IPR038396">
    <property type="entry name" value="SpoIIAA-like_sf"/>
</dbReference>
<name>A0A2T0WNF5_9RHOB</name>
<dbReference type="EMBL" id="PVTQ01000008">
    <property type="protein sequence ID" value="PRY88229.1"/>
    <property type="molecule type" value="Genomic_DNA"/>
</dbReference>
<dbReference type="Proteomes" id="UP000238392">
    <property type="component" value="Unassembled WGS sequence"/>
</dbReference>
<evidence type="ECO:0000313" key="2">
    <source>
        <dbReference type="Proteomes" id="UP000238392"/>
    </source>
</evidence>
<organism evidence="1 2">
    <name type="scientific">Donghicola tyrosinivorans</name>
    <dbReference type="NCBI Taxonomy" id="1652492"/>
    <lineage>
        <taxon>Bacteria</taxon>
        <taxon>Pseudomonadati</taxon>
        <taxon>Pseudomonadota</taxon>
        <taxon>Alphaproteobacteria</taxon>
        <taxon>Rhodobacterales</taxon>
        <taxon>Roseobacteraceae</taxon>
        <taxon>Donghicola</taxon>
    </lineage>
</organism>